<dbReference type="SUPFAM" id="SSF52172">
    <property type="entry name" value="CheY-like"/>
    <property type="match status" value="1"/>
</dbReference>
<dbReference type="InterPro" id="IPR011006">
    <property type="entry name" value="CheY-like_superfamily"/>
</dbReference>
<dbReference type="Gene3D" id="3.30.565.10">
    <property type="entry name" value="Histidine kinase-like ATPase, C-terminal domain"/>
    <property type="match status" value="1"/>
</dbReference>
<feature type="domain" description="Response regulatory" evidence="18">
    <location>
        <begin position="1121"/>
        <end position="1236"/>
    </location>
</feature>
<dbReference type="PANTHER" id="PTHR43547">
    <property type="entry name" value="TWO-COMPONENT HISTIDINE KINASE"/>
    <property type="match status" value="1"/>
</dbReference>
<organism evidence="19 20">
    <name type="scientific">Algoriphagus alkaliphilus</name>
    <dbReference type="NCBI Taxonomy" id="279824"/>
    <lineage>
        <taxon>Bacteria</taxon>
        <taxon>Pseudomonadati</taxon>
        <taxon>Bacteroidota</taxon>
        <taxon>Cytophagia</taxon>
        <taxon>Cytophagales</taxon>
        <taxon>Cyclobacteriaceae</taxon>
        <taxon>Algoriphagus</taxon>
    </lineage>
</organism>
<feature type="transmembrane region" description="Helical" evidence="14">
    <location>
        <begin position="814"/>
        <end position="835"/>
    </location>
</feature>
<keyword evidence="14" id="KW-0472">Membrane</keyword>
<dbReference type="Gene3D" id="3.40.50.2300">
    <property type="match status" value="1"/>
</dbReference>
<keyword evidence="14" id="KW-1133">Transmembrane helix</keyword>
<comment type="catalytic activity">
    <reaction evidence="1">
        <text>ATP + protein L-histidine = ADP + protein N-phospho-L-histidine.</text>
        <dbReference type="EC" id="2.7.13.3"/>
    </reaction>
</comment>
<keyword evidence="7" id="KW-0067">ATP-binding</keyword>
<dbReference type="CDD" id="cd16922">
    <property type="entry name" value="HATPase_EvgS-ArcB-TorS-like"/>
    <property type="match status" value="1"/>
</dbReference>
<evidence type="ECO:0000256" key="6">
    <source>
        <dbReference type="ARBA" id="ARBA00022777"/>
    </source>
</evidence>
<dbReference type="SUPFAM" id="SSF55874">
    <property type="entry name" value="ATPase domain of HSP90 chaperone/DNA topoisomerase II/histidine kinase"/>
    <property type="match status" value="1"/>
</dbReference>
<evidence type="ECO:0000259" key="16">
    <source>
        <dbReference type="PROSITE" id="PS01124"/>
    </source>
</evidence>
<dbReference type="Proteomes" id="UP000198756">
    <property type="component" value="Unassembled WGS sequence"/>
</dbReference>
<gene>
    <name evidence="19" type="ORF">SAMN03080617_00199</name>
</gene>
<dbReference type="CDD" id="cd00082">
    <property type="entry name" value="HisKA"/>
    <property type="match status" value="1"/>
</dbReference>
<dbReference type="InterPro" id="IPR036097">
    <property type="entry name" value="HisK_dim/P_sf"/>
</dbReference>
<dbReference type="OrthoDB" id="9806995at2"/>
<dbReference type="GO" id="GO:0043565">
    <property type="term" value="F:sequence-specific DNA binding"/>
    <property type="evidence" value="ECO:0007669"/>
    <property type="project" value="InterPro"/>
</dbReference>
<dbReference type="PANTHER" id="PTHR43547:SF2">
    <property type="entry name" value="HYBRID SIGNAL TRANSDUCTION HISTIDINE KINASE C"/>
    <property type="match status" value="1"/>
</dbReference>
<evidence type="ECO:0000313" key="20">
    <source>
        <dbReference type="Proteomes" id="UP000198756"/>
    </source>
</evidence>
<dbReference type="RefSeq" id="WP_092728081.1">
    <property type="nucleotide sequence ID" value="NZ_FMXE01000002.1"/>
</dbReference>
<dbReference type="STRING" id="279824.SAMN03080617_00199"/>
<dbReference type="PROSITE" id="PS50109">
    <property type="entry name" value="HIS_KIN"/>
    <property type="match status" value="1"/>
</dbReference>
<evidence type="ECO:0000256" key="15">
    <source>
        <dbReference type="SAM" id="SignalP"/>
    </source>
</evidence>
<dbReference type="PRINTS" id="PR00344">
    <property type="entry name" value="BCTRLSENSOR"/>
</dbReference>
<dbReference type="InterPro" id="IPR005467">
    <property type="entry name" value="His_kinase_dom"/>
</dbReference>
<dbReference type="InterPro" id="IPR009057">
    <property type="entry name" value="Homeodomain-like_sf"/>
</dbReference>
<feature type="signal peptide" evidence="15">
    <location>
        <begin position="1"/>
        <end position="21"/>
    </location>
</feature>
<evidence type="ECO:0000256" key="8">
    <source>
        <dbReference type="ARBA" id="ARBA00023012"/>
    </source>
</evidence>
<proteinExistence type="predicted"/>
<dbReference type="Pfam" id="PF07494">
    <property type="entry name" value="Reg_prop"/>
    <property type="match status" value="3"/>
</dbReference>
<dbReference type="InterPro" id="IPR004358">
    <property type="entry name" value="Sig_transdc_His_kin-like_C"/>
</dbReference>
<dbReference type="GO" id="GO:0005524">
    <property type="term" value="F:ATP binding"/>
    <property type="evidence" value="ECO:0007669"/>
    <property type="project" value="UniProtKB-KW"/>
</dbReference>
<evidence type="ECO:0000259" key="18">
    <source>
        <dbReference type="PROSITE" id="PS50110"/>
    </source>
</evidence>
<sequence>MINLRFLLLFIFATTSFLCKSQEVKITAVPFQFDPSLTNIVGMCQDDNGFIWLADNYNGLTKYDGTNKRYYKSNPNNSNSLHTNRLECLYAGKGGIIWIGSHHEGLDRFDPVSETFTHFENDPTDPHSLCDDQVYALLEDRTGTLWIGTAKGLDTLDRKTGRFVHIQDDTPAGRLFKEATVRSIYEDHAGTIWIGAGNAFDLRDHPSSGLYRFEKESGRITQYRHDPKDSLSLVGNRIRALFEDSKGNFYVGSDGDGLHIMNREQGTFQRLPYVPENPNALSRPPVNINASYAVDHITFINEDSQGAIWIGTYAGGINRYNPKSKTMEFFGKSGTGYHYVDKNDFWTSLKTKDNLLWVSGWEPETENQVLFQISTFQNHFDHTPIGTRAMVFAQDQEAGVWIGTEKGLFGHDVNQSKDSFFTFVRNTVGSVILWDLKFDNSDNLWVATLWGGAYFFDRQAMTYKLYGPEEQGKNGLSNSMPQVILPIPDGNTWIGTTGGLDLFNSKSGKFKHFTQDPSNPNSLSANAIYSLLQDSNGKVWIGTGNGLNLYREETADFKRFLDKSAVPVLEIYEDSKKRIWASSYRSGFFLFDQEAGIFNPYYDNTGLITDLLLITGIVEDESKWLWLYTDIGFIRLDPETKNAAMFGNSWKKPSDSGFYSLNAFISKNKEIFVGNASGYFSFMPAELENQYPTGPTPYLSAFFLGDRIISSQTDKKILPKHLNETSEIRLPHHQNTFTFEFGSIDFVTLESEKNLRYTLENYDKNWRSGAAHTADYYSLPPGEYIFHVQATNRYGKMGQRSISIVVLPPWFTQWWAWLAYAVLLFLLLYLVYGFLLRRKLAEAEVGRLQDLDLFKTRIYTNLTHEFRTPLTVISGIADHILSQPSAENLKEGLPMIKRNSAALLRLINQMLDLSKLQSGRLSANMIHDNILGYLKYLTESFHSFADSKDIRLHLLSGFEQLYMDFDPEKIQAIFSNLVGNAIKFTPPGGNIYIKIEKISSREMEDFLEIKVKDTGKGIPSQHLPYIFDRFYQVDDSATRSDEGTGIGLALTKELVQLMAGTIEVSSQIGKGTEFTLRLPVENKAPKGNAGEFTQHSRSSVTDLVEASAFGTEEDYDESHPLALLVEDNEDVLNYLELCLEGKYRIQKARNGLQGIQLAIEIIPDIIVSDVMMPEEDGYELVERLKKDERTSHIPIILLTAKADLESRLEGLERGADAYLAKPFEKKELEVRLRKLIEARKKLTARYGTLDPVGTPETHAEIQEDAFLKKLRSIVDAHLESEEFGIGELCKELAVSRTQLHRKLKALTNKSTSQVIRTIRMQEAKKLLLNPDLNISEIGYAVGYGNPSHFTQEFTKEFGEAPSFFRKG</sequence>
<dbReference type="EMBL" id="FMXE01000002">
    <property type="protein sequence ID" value="SDA38799.1"/>
    <property type="molecule type" value="Genomic_DNA"/>
</dbReference>
<dbReference type="PROSITE" id="PS00041">
    <property type="entry name" value="HTH_ARAC_FAMILY_1"/>
    <property type="match status" value="1"/>
</dbReference>
<evidence type="ECO:0000256" key="12">
    <source>
        <dbReference type="PROSITE-ProRule" id="PRU00169"/>
    </source>
</evidence>
<dbReference type="Gene3D" id="1.10.287.130">
    <property type="match status" value="1"/>
</dbReference>
<dbReference type="GO" id="GO:0000155">
    <property type="term" value="F:phosphorelay sensor kinase activity"/>
    <property type="evidence" value="ECO:0007669"/>
    <property type="project" value="InterPro"/>
</dbReference>
<keyword evidence="15" id="KW-0732">Signal</keyword>
<keyword evidence="4" id="KW-0808">Transferase</keyword>
<dbReference type="FunFam" id="3.30.565.10:FF:000037">
    <property type="entry name" value="Hybrid sensor histidine kinase/response regulator"/>
    <property type="match status" value="1"/>
</dbReference>
<dbReference type="SUPFAM" id="SSF63829">
    <property type="entry name" value="Calcium-dependent phosphotriesterase"/>
    <property type="match status" value="2"/>
</dbReference>
<evidence type="ECO:0000256" key="4">
    <source>
        <dbReference type="ARBA" id="ARBA00022679"/>
    </source>
</evidence>
<dbReference type="Pfam" id="PF12833">
    <property type="entry name" value="HTH_18"/>
    <property type="match status" value="1"/>
</dbReference>
<evidence type="ECO:0000256" key="10">
    <source>
        <dbReference type="ARBA" id="ARBA00023125"/>
    </source>
</evidence>
<feature type="chain" id="PRO_5011643171" description="histidine kinase" evidence="15">
    <location>
        <begin position="22"/>
        <end position="1367"/>
    </location>
</feature>
<keyword evidence="6 19" id="KW-0418">Kinase</keyword>
<feature type="domain" description="HTH araC/xylS-type" evidence="16">
    <location>
        <begin position="1268"/>
        <end position="1367"/>
    </location>
</feature>
<dbReference type="InterPro" id="IPR001789">
    <property type="entry name" value="Sig_transdc_resp-reg_receiver"/>
</dbReference>
<dbReference type="InterPro" id="IPR011123">
    <property type="entry name" value="Y_Y_Y"/>
</dbReference>
<dbReference type="SMART" id="SM00388">
    <property type="entry name" value="HisKA"/>
    <property type="match status" value="1"/>
</dbReference>
<dbReference type="Pfam" id="PF00512">
    <property type="entry name" value="HisKA"/>
    <property type="match status" value="1"/>
</dbReference>
<evidence type="ECO:0000256" key="3">
    <source>
        <dbReference type="ARBA" id="ARBA00022553"/>
    </source>
</evidence>
<dbReference type="CDD" id="cd17574">
    <property type="entry name" value="REC_OmpR"/>
    <property type="match status" value="1"/>
</dbReference>
<evidence type="ECO:0000256" key="2">
    <source>
        <dbReference type="ARBA" id="ARBA00012438"/>
    </source>
</evidence>
<dbReference type="PROSITE" id="PS50110">
    <property type="entry name" value="RESPONSE_REGULATORY"/>
    <property type="match status" value="1"/>
</dbReference>
<dbReference type="InterPro" id="IPR018060">
    <property type="entry name" value="HTH_AraC"/>
</dbReference>
<evidence type="ECO:0000256" key="1">
    <source>
        <dbReference type="ARBA" id="ARBA00000085"/>
    </source>
</evidence>
<dbReference type="Gene3D" id="1.10.10.60">
    <property type="entry name" value="Homeodomain-like"/>
    <property type="match status" value="1"/>
</dbReference>
<dbReference type="GO" id="GO:0003700">
    <property type="term" value="F:DNA-binding transcription factor activity"/>
    <property type="evidence" value="ECO:0007669"/>
    <property type="project" value="InterPro"/>
</dbReference>
<dbReference type="Gene3D" id="2.130.10.10">
    <property type="entry name" value="YVTN repeat-like/Quinoprotein amine dehydrogenase"/>
    <property type="match status" value="3"/>
</dbReference>
<evidence type="ECO:0000259" key="17">
    <source>
        <dbReference type="PROSITE" id="PS50109"/>
    </source>
</evidence>
<keyword evidence="5" id="KW-0547">Nucleotide-binding</keyword>
<dbReference type="Pfam" id="PF00072">
    <property type="entry name" value="Response_reg"/>
    <property type="match status" value="1"/>
</dbReference>
<dbReference type="InterPro" id="IPR018062">
    <property type="entry name" value="HTH_AraC-typ_CS"/>
</dbReference>
<keyword evidence="11" id="KW-0804">Transcription</keyword>
<dbReference type="SUPFAM" id="SSF46689">
    <property type="entry name" value="Homeodomain-like"/>
    <property type="match status" value="1"/>
</dbReference>
<dbReference type="SMART" id="SM00342">
    <property type="entry name" value="HTH_ARAC"/>
    <property type="match status" value="1"/>
</dbReference>
<dbReference type="SMART" id="SM00387">
    <property type="entry name" value="HATPase_c"/>
    <property type="match status" value="1"/>
</dbReference>
<keyword evidence="13" id="KW-0175">Coiled coil</keyword>
<keyword evidence="20" id="KW-1185">Reference proteome</keyword>
<evidence type="ECO:0000256" key="5">
    <source>
        <dbReference type="ARBA" id="ARBA00022741"/>
    </source>
</evidence>
<dbReference type="PROSITE" id="PS01124">
    <property type="entry name" value="HTH_ARAC_FAMILY_2"/>
    <property type="match status" value="1"/>
</dbReference>
<feature type="coiled-coil region" evidence="13">
    <location>
        <begin position="1201"/>
        <end position="1245"/>
    </location>
</feature>
<name>A0A1G5UYU5_9BACT</name>
<feature type="modified residue" description="4-aspartylphosphate" evidence="12">
    <location>
        <position position="1169"/>
    </location>
</feature>
<evidence type="ECO:0000256" key="7">
    <source>
        <dbReference type="ARBA" id="ARBA00022840"/>
    </source>
</evidence>
<dbReference type="Pfam" id="PF07495">
    <property type="entry name" value="Y_Y_Y"/>
    <property type="match status" value="1"/>
</dbReference>
<dbReference type="SMART" id="SM00448">
    <property type="entry name" value="REC"/>
    <property type="match status" value="1"/>
</dbReference>
<dbReference type="InterPro" id="IPR003594">
    <property type="entry name" value="HATPase_dom"/>
</dbReference>
<evidence type="ECO:0000256" key="9">
    <source>
        <dbReference type="ARBA" id="ARBA00023015"/>
    </source>
</evidence>
<keyword evidence="3 12" id="KW-0597">Phosphoprotein</keyword>
<keyword evidence="10" id="KW-0238">DNA-binding</keyword>
<evidence type="ECO:0000256" key="14">
    <source>
        <dbReference type="SAM" id="Phobius"/>
    </source>
</evidence>
<reference evidence="20" key="1">
    <citation type="submission" date="2016-10" db="EMBL/GenBank/DDBJ databases">
        <authorList>
            <person name="Varghese N."/>
            <person name="Submissions S."/>
        </authorList>
    </citation>
    <scope>NUCLEOTIDE SEQUENCE [LARGE SCALE GENOMIC DNA]</scope>
    <source>
        <strain evidence="20">DSM 22703</strain>
    </source>
</reference>
<dbReference type="InterPro" id="IPR003661">
    <property type="entry name" value="HisK_dim/P_dom"/>
</dbReference>
<feature type="domain" description="Histidine kinase" evidence="17">
    <location>
        <begin position="861"/>
        <end position="1082"/>
    </location>
</feature>
<keyword evidence="9" id="KW-0805">Transcription regulation</keyword>
<dbReference type="InterPro" id="IPR013783">
    <property type="entry name" value="Ig-like_fold"/>
</dbReference>
<evidence type="ECO:0000256" key="11">
    <source>
        <dbReference type="ARBA" id="ARBA00023163"/>
    </source>
</evidence>
<accession>A0A1G5UYU5</accession>
<protein>
    <recommendedName>
        <fullName evidence="2">histidine kinase</fullName>
        <ecNumber evidence="2">2.7.13.3</ecNumber>
    </recommendedName>
</protein>
<evidence type="ECO:0000256" key="13">
    <source>
        <dbReference type="SAM" id="Coils"/>
    </source>
</evidence>
<dbReference type="Pfam" id="PF02518">
    <property type="entry name" value="HATPase_c"/>
    <property type="match status" value="1"/>
</dbReference>
<dbReference type="Gene3D" id="2.60.40.10">
    <property type="entry name" value="Immunoglobulins"/>
    <property type="match status" value="1"/>
</dbReference>
<keyword evidence="14" id="KW-0812">Transmembrane</keyword>
<dbReference type="InterPro" id="IPR036890">
    <property type="entry name" value="HATPase_C_sf"/>
</dbReference>
<evidence type="ECO:0000313" key="19">
    <source>
        <dbReference type="EMBL" id="SDA38799.1"/>
    </source>
</evidence>
<dbReference type="InterPro" id="IPR015943">
    <property type="entry name" value="WD40/YVTN_repeat-like_dom_sf"/>
</dbReference>
<dbReference type="SUPFAM" id="SSF47384">
    <property type="entry name" value="Homodimeric domain of signal transducing histidine kinase"/>
    <property type="match status" value="1"/>
</dbReference>
<dbReference type="EC" id="2.7.13.3" evidence="2"/>
<keyword evidence="8" id="KW-0902">Two-component regulatory system</keyword>
<dbReference type="InterPro" id="IPR011110">
    <property type="entry name" value="Reg_prop"/>
</dbReference>